<sequence length="47" mass="5066">MGRKLIVSFIFYLCIVYISVSLEINASQAHETVGSQAIANSTAFSNA</sequence>
<keyword evidence="3" id="KW-1185">Reference proteome</keyword>
<protein>
    <recommendedName>
        <fullName evidence="4">Spider venom protein</fullName>
    </recommendedName>
</protein>
<dbReference type="Proteomes" id="UP000887013">
    <property type="component" value="Unassembled WGS sequence"/>
</dbReference>
<feature type="signal peptide" evidence="1">
    <location>
        <begin position="1"/>
        <end position="21"/>
    </location>
</feature>
<comment type="caution">
    <text evidence="2">The sequence shown here is derived from an EMBL/GenBank/DDBJ whole genome shotgun (WGS) entry which is preliminary data.</text>
</comment>
<proteinExistence type="predicted"/>
<evidence type="ECO:0000256" key="1">
    <source>
        <dbReference type="SAM" id="SignalP"/>
    </source>
</evidence>
<name>A0A8X6TAE3_NEPPI</name>
<feature type="chain" id="PRO_5036463700" description="Spider venom protein" evidence="1">
    <location>
        <begin position="22"/>
        <end position="47"/>
    </location>
</feature>
<keyword evidence="1" id="KW-0732">Signal</keyword>
<evidence type="ECO:0008006" key="4">
    <source>
        <dbReference type="Google" id="ProtNLM"/>
    </source>
</evidence>
<gene>
    <name evidence="2" type="ORF">NPIL_184421</name>
</gene>
<dbReference type="AlphaFoldDB" id="A0A8X6TAE3"/>
<feature type="non-terminal residue" evidence="2">
    <location>
        <position position="1"/>
    </location>
</feature>
<dbReference type="EMBL" id="BMAW01100177">
    <property type="protein sequence ID" value="GFS93636.1"/>
    <property type="molecule type" value="Genomic_DNA"/>
</dbReference>
<organism evidence="2 3">
    <name type="scientific">Nephila pilipes</name>
    <name type="common">Giant wood spider</name>
    <name type="synonym">Nephila maculata</name>
    <dbReference type="NCBI Taxonomy" id="299642"/>
    <lineage>
        <taxon>Eukaryota</taxon>
        <taxon>Metazoa</taxon>
        <taxon>Ecdysozoa</taxon>
        <taxon>Arthropoda</taxon>
        <taxon>Chelicerata</taxon>
        <taxon>Arachnida</taxon>
        <taxon>Araneae</taxon>
        <taxon>Araneomorphae</taxon>
        <taxon>Entelegynae</taxon>
        <taxon>Araneoidea</taxon>
        <taxon>Nephilidae</taxon>
        <taxon>Nephila</taxon>
    </lineage>
</organism>
<accession>A0A8X6TAE3</accession>
<evidence type="ECO:0000313" key="3">
    <source>
        <dbReference type="Proteomes" id="UP000887013"/>
    </source>
</evidence>
<reference evidence="2" key="1">
    <citation type="submission" date="2020-08" db="EMBL/GenBank/DDBJ databases">
        <title>Multicomponent nature underlies the extraordinary mechanical properties of spider dragline silk.</title>
        <authorList>
            <person name="Kono N."/>
            <person name="Nakamura H."/>
            <person name="Mori M."/>
            <person name="Yoshida Y."/>
            <person name="Ohtoshi R."/>
            <person name="Malay A.D."/>
            <person name="Moran D.A.P."/>
            <person name="Tomita M."/>
            <person name="Numata K."/>
            <person name="Arakawa K."/>
        </authorList>
    </citation>
    <scope>NUCLEOTIDE SEQUENCE</scope>
</reference>
<evidence type="ECO:0000313" key="2">
    <source>
        <dbReference type="EMBL" id="GFS93636.1"/>
    </source>
</evidence>